<evidence type="ECO:0000313" key="1">
    <source>
        <dbReference type="EMBL" id="KAI5680880.1"/>
    </source>
</evidence>
<proteinExistence type="predicted"/>
<comment type="caution">
    <text evidence="1">The sequence shown here is derived from an EMBL/GenBank/DDBJ whole genome shotgun (WGS) entry which is preliminary data.</text>
</comment>
<protein>
    <submittedName>
        <fullName evidence="1">Uncharacterized protein</fullName>
    </submittedName>
</protein>
<reference evidence="2" key="1">
    <citation type="journal article" date="2023" name="Nat. Plants">
        <title>Single-cell RNA sequencing provides a high-resolution roadmap for understanding the multicellular compartmentation of specialized metabolism.</title>
        <authorList>
            <person name="Sun S."/>
            <person name="Shen X."/>
            <person name="Li Y."/>
            <person name="Li Y."/>
            <person name="Wang S."/>
            <person name="Li R."/>
            <person name="Zhang H."/>
            <person name="Shen G."/>
            <person name="Guo B."/>
            <person name="Wei J."/>
            <person name="Xu J."/>
            <person name="St-Pierre B."/>
            <person name="Chen S."/>
            <person name="Sun C."/>
        </authorList>
    </citation>
    <scope>NUCLEOTIDE SEQUENCE [LARGE SCALE GENOMIC DNA]</scope>
</reference>
<name>A0ACC0C7K2_CATRO</name>
<organism evidence="1 2">
    <name type="scientific">Catharanthus roseus</name>
    <name type="common">Madagascar periwinkle</name>
    <name type="synonym">Vinca rosea</name>
    <dbReference type="NCBI Taxonomy" id="4058"/>
    <lineage>
        <taxon>Eukaryota</taxon>
        <taxon>Viridiplantae</taxon>
        <taxon>Streptophyta</taxon>
        <taxon>Embryophyta</taxon>
        <taxon>Tracheophyta</taxon>
        <taxon>Spermatophyta</taxon>
        <taxon>Magnoliopsida</taxon>
        <taxon>eudicotyledons</taxon>
        <taxon>Gunneridae</taxon>
        <taxon>Pentapetalae</taxon>
        <taxon>asterids</taxon>
        <taxon>lamiids</taxon>
        <taxon>Gentianales</taxon>
        <taxon>Apocynaceae</taxon>
        <taxon>Rauvolfioideae</taxon>
        <taxon>Vinceae</taxon>
        <taxon>Catharanthinae</taxon>
        <taxon>Catharanthus</taxon>
    </lineage>
</organism>
<gene>
    <name evidence="1" type="ORF">M9H77_02107</name>
</gene>
<evidence type="ECO:0000313" key="2">
    <source>
        <dbReference type="Proteomes" id="UP001060085"/>
    </source>
</evidence>
<dbReference type="EMBL" id="CM044701">
    <property type="protein sequence ID" value="KAI5680880.1"/>
    <property type="molecule type" value="Genomic_DNA"/>
</dbReference>
<dbReference type="Proteomes" id="UP001060085">
    <property type="component" value="Linkage Group LG01"/>
</dbReference>
<keyword evidence="2" id="KW-1185">Reference proteome</keyword>
<accession>A0ACC0C7K2</accession>
<sequence length="159" mass="18682">MGFQDYEVFNLSLLAKQCWRIILFYHVWWLIVSGKNAFPMEGYKLLNLDMRHRIGNGFSTSIDSNKWIPSFNWFTPSYFTSDEDRVRHLFLYYEAEAILQIPLNPSWPEDKLIWNFISNGIYTVKSGYKISMDFGEAVGLDSGTLKQIIFLYGIVFIHL</sequence>